<dbReference type="InterPro" id="IPR000315">
    <property type="entry name" value="Znf_B-box"/>
</dbReference>
<comment type="similarity">
    <text evidence="1">Belongs to the beta type-B retroviral polymerase family. HERV class-II K(HML-2) pol subfamily.</text>
</comment>
<dbReference type="PANTHER" id="PTHR25465">
    <property type="entry name" value="B-BOX DOMAIN CONTAINING"/>
    <property type="match status" value="1"/>
</dbReference>
<evidence type="ECO:0000259" key="11">
    <source>
        <dbReference type="PROSITE" id="PS50878"/>
    </source>
</evidence>
<dbReference type="SUPFAM" id="SSF49899">
    <property type="entry name" value="Concanavalin A-like lectins/glucanases"/>
    <property type="match status" value="2"/>
</dbReference>
<name>A0AAE0V1U9_9TELE</name>
<evidence type="ECO:0000313" key="13">
    <source>
        <dbReference type="Proteomes" id="UP001274896"/>
    </source>
</evidence>
<dbReference type="Gene3D" id="4.10.830.40">
    <property type="match status" value="2"/>
</dbReference>
<keyword evidence="5" id="KW-0862">Zinc</keyword>
<evidence type="ECO:0000259" key="8">
    <source>
        <dbReference type="PROSITE" id="PS50089"/>
    </source>
</evidence>
<dbReference type="SMART" id="SM00336">
    <property type="entry name" value="BBOX"/>
    <property type="match status" value="2"/>
</dbReference>
<evidence type="ECO:0000259" key="9">
    <source>
        <dbReference type="PROSITE" id="PS50119"/>
    </source>
</evidence>
<dbReference type="InterPro" id="IPR017907">
    <property type="entry name" value="Znf_RING_CS"/>
</dbReference>
<dbReference type="PANTHER" id="PTHR25465:SF5">
    <property type="entry name" value="E3 UBIQUITIN_ISG15 LIGASE TRIM25-RELATED"/>
    <property type="match status" value="1"/>
</dbReference>
<dbReference type="Proteomes" id="UP001274896">
    <property type="component" value="Unassembled WGS sequence"/>
</dbReference>
<evidence type="ECO:0000256" key="3">
    <source>
        <dbReference type="ARBA" id="ARBA00022723"/>
    </source>
</evidence>
<dbReference type="GO" id="GO:0008270">
    <property type="term" value="F:zinc ion binding"/>
    <property type="evidence" value="ECO:0007669"/>
    <property type="project" value="UniProtKB-KW"/>
</dbReference>
<dbReference type="SMART" id="SM00184">
    <property type="entry name" value="RING"/>
    <property type="match status" value="2"/>
</dbReference>
<evidence type="ECO:0000256" key="6">
    <source>
        <dbReference type="PROSITE-ProRule" id="PRU00024"/>
    </source>
</evidence>
<evidence type="ECO:0000256" key="5">
    <source>
        <dbReference type="ARBA" id="ARBA00022833"/>
    </source>
</evidence>
<dbReference type="InterPro" id="IPR006574">
    <property type="entry name" value="PRY"/>
</dbReference>
<feature type="domain" description="B30.2/SPRY" evidence="10">
    <location>
        <begin position="1477"/>
        <end position="1690"/>
    </location>
</feature>
<feature type="domain" description="B box-type" evidence="9">
    <location>
        <begin position="146"/>
        <end position="186"/>
    </location>
</feature>
<dbReference type="CDD" id="cd01650">
    <property type="entry name" value="RT_nLTR_like"/>
    <property type="match status" value="1"/>
</dbReference>
<accession>A0AAE0V1U9</accession>
<dbReference type="InterPro" id="IPR013320">
    <property type="entry name" value="ConA-like_dom_sf"/>
</dbReference>
<dbReference type="GO" id="GO:0005737">
    <property type="term" value="C:cytoplasm"/>
    <property type="evidence" value="ECO:0007669"/>
    <property type="project" value="UniProtKB-ARBA"/>
</dbReference>
<dbReference type="PROSITE" id="PS50119">
    <property type="entry name" value="ZF_BBOX"/>
    <property type="match status" value="2"/>
</dbReference>
<feature type="coiled-coil region" evidence="7">
    <location>
        <begin position="564"/>
        <end position="591"/>
    </location>
</feature>
<dbReference type="SUPFAM" id="SSF57845">
    <property type="entry name" value="B-box zinc-binding domain"/>
    <property type="match status" value="2"/>
</dbReference>
<dbReference type="InterPro" id="IPR058030">
    <property type="entry name" value="TRIM8/14/16/25/29/45/65_CC"/>
</dbReference>
<feature type="domain" description="RING-type" evidence="8">
    <location>
        <begin position="1130"/>
        <end position="1173"/>
    </location>
</feature>
<keyword evidence="4 6" id="KW-0863">Zinc-finger</keyword>
<gene>
    <name evidence="12" type="ORF">QTP70_020532</name>
</gene>
<dbReference type="InterPro" id="IPR000477">
    <property type="entry name" value="RT_dom"/>
</dbReference>
<dbReference type="Gene3D" id="3.30.160.60">
    <property type="entry name" value="Classic Zinc Finger"/>
    <property type="match status" value="2"/>
</dbReference>
<dbReference type="InterPro" id="IPR001870">
    <property type="entry name" value="B30.2/SPRY"/>
</dbReference>
<dbReference type="InterPro" id="IPR043128">
    <property type="entry name" value="Rev_trsase/Diguanyl_cyclase"/>
</dbReference>
<feature type="domain" description="B box-type" evidence="9">
    <location>
        <begin position="1264"/>
        <end position="1304"/>
    </location>
</feature>
<proteinExistence type="inferred from homology"/>
<dbReference type="SUPFAM" id="SSF56672">
    <property type="entry name" value="DNA/RNA polymerases"/>
    <property type="match status" value="1"/>
</dbReference>
<reference evidence="12" key="1">
    <citation type="submission" date="2023-06" db="EMBL/GenBank/DDBJ databases">
        <title>Male Hemibagrus guttatus genome.</title>
        <authorList>
            <person name="Bian C."/>
        </authorList>
    </citation>
    <scope>NUCLEOTIDE SEQUENCE</scope>
    <source>
        <strain evidence="12">Male_cb2023</strain>
        <tissue evidence="12">Muscle</tissue>
    </source>
</reference>
<dbReference type="SMART" id="SM00589">
    <property type="entry name" value="PRY"/>
    <property type="match status" value="2"/>
</dbReference>
<evidence type="ECO:0000256" key="2">
    <source>
        <dbReference type="ARBA" id="ARBA00012180"/>
    </source>
</evidence>
<keyword evidence="7" id="KW-0175">Coiled coil</keyword>
<dbReference type="Gene3D" id="3.30.70.270">
    <property type="match status" value="1"/>
</dbReference>
<keyword evidence="13" id="KW-1185">Reference proteome</keyword>
<dbReference type="Gene3D" id="2.60.120.920">
    <property type="match status" value="2"/>
</dbReference>
<comment type="caution">
    <text evidence="12">The sequence shown here is derived from an EMBL/GenBank/DDBJ whole genome shotgun (WGS) entry which is preliminary data.</text>
</comment>
<dbReference type="InterPro" id="IPR051051">
    <property type="entry name" value="E3_ubiq-ligase_TRIM/RNF"/>
</dbReference>
<protein>
    <recommendedName>
        <fullName evidence="2">ribonuclease H</fullName>
        <ecNumber evidence="2">3.1.26.4</ecNumber>
    </recommendedName>
</protein>
<evidence type="ECO:0000256" key="1">
    <source>
        <dbReference type="ARBA" id="ARBA00010879"/>
    </source>
</evidence>
<dbReference type="Pfam" id="PF15227">
    <property type="entry name" value="zf-C3HC4_4"/>
    <property type="match status" value="2"/>
</dbReference>
<dbReference type="PROSITE" id="PS50878">
    <property type="entry name" value="RT_POL"/>
    <property type="match status" value="1"/>
</dbReference>
<dbReference type="Pfam" id="PF13765">
    <property type="entry name" value="PRY"/>
    <property type="match status" value="2"/>
</dbReference>
<feature type="domain" description="RING-type" evidence="8">
    <location>
        <begin position="12"/>
        <end position="55"/>
    </location>
</feature>
<dbReference type="InterPro" id="IPR043502">
    <property type="entry name" value="DNA/RNA_pol_sf"/>
</dbReference>
<evidence type="ECO:0000313" key="12">
    <source>
        <dbReference type="EMBL" id="KAK3531452.1"/>
    </source>
</evidence>
<dbReference type="PROSITE" id="PS50089">
    <property type="entry name" value="ZF_RING_2"/>
    <property type="match status" value="2"/>
</dbReference>
<dbReference type="InterPro" id="IPR013083">
    <property type="entry name" value="Znf_RING/FYVE/PHD"/>
</dbReference>
<dbReference type="PROSITE" id="PS50188">
    <property type="entry name" value="B302_SPRY"/>
    <property type="match status" value="1"/>
</dbReference>
<evidence type="ECO:0000256" key="7">
    <source>
        <dbReference type="SAM" id="Coils"/>
    </source>
</evidence>
<feature type="coiled-coil region" evidence="7">
    <location>
        <begin position="194"/>
        <end position="221"/>
    </location>
</feature>
<dbReference type="InterPro" id="IPR043136">
    <property type="entry name" value="B30.2/SPRY_sf"/>
</dbReference>
<dbReference type="CDD" id="cd19769">
    <property type="entry name" value="Bbox2_TRIM16-like"/>
    <property type="match status" value="2"/>
</dbReference>
<dbReference type="GO" id="GO:0004523">
    <property type="term" value="F:RNA-DNA hybrid ribonuclease activity"/>
    <property type="evidence" value="ECO:0007669"/>
    <property type="project" value="UniProtKB-EC"/>
</dbReference>
<dbReference type="Pfam" id="PF25600">
    <property type="entry name" value="TRIM_CC"/>
    <property type="match status" value="2"/>
</dbReference>
<feature type="domain" description="Reverse transcriptase" evidence="11">
    <location>
        <begin position="730"/>
        <end position="989"/>
    </location>
</feature>
<dbReference type="InterPro" id="IPR001841">
    <property type="entry name" value="Znf_RING"/>
</dbReference>
<dbReference type="SUPFAM" id="SSF57850">
    <property type="entry name" value="RING/U-box"/>
    <property type="match status" value="2"/>
</dbReference>
<dbReference type="PROSITE" id="PS00518">
    <property type="entry name" value="ZF_RING_1"/>
    <property type="match status" value="2"/>
</dbReference>
<dbReference type="Pfam" id="PF00078">
    <property type="entry name" value="RVT_1"/>
    <property type="match status" value="1"/>
</dbReference>
<feature type="coiled-coil region" evidence="7">
    <location>
        <begin position="259"/>
        <end position="293"/>
    </location>
</feature>
<feature type="coiled-coil region" evidence="7">
    <location>
        <begin position="1377"/>
        <end position="1411"/>
    </location>
</feature>
<dbReference type="EMBL" id="JAUCMX010000011">
    <property type="protein sequence ID" value="KAK3531452.1"/>
    <property type="molecule type" value="Genomic_DNA"/>
</dbReference>
<dbReference type="EC" id="3.1.26.4" evidence="2"/>
<keyword evidence="3" id="KW-0479">Metal-binding</keyword>
<organism evidence="12 13">
    <name type="scientific">Hemibagrus guttatus</name>
    <dbReference type="NCBI Taxonomy" id="175788"/>
    <lineage>
        <taxon>Eukaryota</taxon>
        <taxon>Metazoa</taxon>
        <taxon>Chordata</taxon>
        <taxon>Craniata</taxon>
        <taxon>Vertebrata</taxon>
        <taxon>Euteleostomi</taxon>
        <taxon>Actinopterygii</taxon>
        <taxon>Neopterygii</taxon>
        <taxon>Teleostei</taxon>
        <taxon>Ostariophysi</taxon>
        <taxon>Siluriformes</taxon>
        <taxon>Bagridae</taxon>
        <taxon>Hemibagrus</taxon>
    </lineage>
</organism>
<dbReference type="Pfam" id="PF00643">
    <property type="entry name" value="zf-B_box"/>
    <property type="match status" value="2"/>
</dbReference>
<sequence>MAEAYDQDQFSCPVCLDLLSVPVTLHCGHSFCKVCINGHWDQKDVKGVYSCPQCRETFTPRPVLRRNNMLAEVVEKLKKTELQAVSPAHCYAGPGDVECDSCIGRKRKAVNSCLVCQASYCKDHLKPHYQSPAFKKHKLVEACAELQEKICSEHDKLMEIYCRTDQSFICYLCMIDKHKGHDTVSIKTERTGKQNEVKEEQMKFQQRIQEKQKKVQELKQTVDIIKIGSQAAVDSSERIFTELISSMEKKRSEVTELIRAQEKADLSRAERLLNQLEQEIADLKRRVTELEQLSHTHDHIHFLQSFPSLCVSPGCDDSPSFTLNQHVSFDGVRKSLSELKKRVKQICYAKFNKIRLQDFCYLTLDPNTAHPVLILSEKNRVVSCSKTKQRYSDHPERFDYWIQVLCKESVSGRCYWEVERSGDVVISVSYKEISRKGQGCELEEKERFWSGLDEVMESIPMGERVVIGADFNGHVGEGNADRDREEKPKWWKLKKEECCEEFRQKLRQALGGQVVLPDDWETTAEVIRETGRKVLGVSYRKRKEDKETWWWNEEVQDSIQRKRLAKKKWDMDRTEENRQEYKELQRRVKREVPKAKQKAYDELYTRLDTREGEKDLYRLARQRDRDGKVVQQVRVIKDRDGRVLTSEESVQRRWKEYFEELMNEENEREKRVEGVNSVEKKVEKIRKDEVRKALKRMKSGKAVGPDDIPVEVWKCLGEAAVEFLTSLFNRVLESERMPEEWRRSVLVPIFKNKGDVQSCSNYRGIKLMSHTMKLWERVVGARLRKVVEICEQQYGFMPRKSTTDAIFAMRILMEKYRDGQRELHCVFVDLEKEYDRVPREELWYCMRKSGVAEKYVRVVQDMYERSRTVVRCAVGQTEEFKVEVGLHQGSALSPFLFAIVMDQLSEEVRQESPWTMMFADDIVICSESREQVEENLERWRFVLERRGMKVSRSKTEYMCVNEREGSGTVRLQGEEVKKVQEFKYLGSTVQSNGECGKEVKKRVQAGWNGWRKVWGVLCDQKISARIKGKVYRTVVRPAMLYGLETVSLRKRQESELEVAELKMLRFSLGVTRLDRIRNEYIRGTAHVGRLGDKVREARLRWFGHVQRREMCECRKMAEASISVDQAQFSCPVCLDLLKDPVTIPCGHSFCKMCINGNWDQKHVEDVYSCPQCRETFTPRPVLRRNNMLAEVVEKLKQTGLQAASPDHCYAGPGDVECDFCTGRKRKAIKSCLVCQACFCEDHLKPHYQSPAFKKHKLVEACAELQEKICSEHEKLMEIYCRTDQSLICYLCMMDKHKGHDNVLTKAERTEKQNEVKEEQMKFQQRIQEKQKKVQELKQTVDIINMRSQAAVDDSERIFTELISSMEKKRSEVTELIRAQEKAEVSRAERLLNQLEQEIAVLKRRVTELEQLSHTHDDIHFLQSFPSLCVSPGCDDSPSFTVNQHVSFDGVRESLSDLKKRVEQICEEKMNKIQPQAAAVQMILPSEPKNTEDFLQDFCYLTLDPNTVHPQLILSEKNRVVTCSETKQRYSDHPERFDYWPQVLCKESVCGRCYWEVEWSGADVEISVSYKEISRKGRGTECLFGRNSQSWSLQCSSSSVFFCHNNIKTELRGPASSRIGVAGSRGQQSKQGCPDFPLPRHFLQLFRRDPEAFPGQPRNRLSSVSWVFPRVSSRVGMPGTPLQGDVQEASKKMPESPHLSPFDVEEQQQLLPGDRAPYPICKGVSRHPTEEAHFGHLYPRFYPFGHDPELMAIVRLSSLRGPLSQPGLIGLLLQLDGIPYFQCPPLCLGIAAMTGTRDLTSTAPDGCVNNGGGEHGPLRLNVPNLPQDLVETLLEVGIEDPPNRGISKTFPIDPHNMFVSAKSVGETTLSFARENSNTWQLS</sequence>
<evidence type="ECO:0000256" key="4">
    <source>
        <dbReference type="ARBA" id="ARBA00022771"/>
    </source>
</evidence>
<feature type="coiled-coil region" evidence="7">
    <location>
        <begin position="1299"/>
        <end position="1346"/>
    </location>
</feature>
<evidence type="ECO:0000259" key="10">
    <source>
        <dbReference type="PROSITE" id="PS50188"/>
    </source>
</evidence>
<dbReference type="Gene3D" id="3.30.40.10">
    <property type="entry name" value="Zinc/RING finger domain, C3HC4 (zinc finger)"/>
    <property type="match status" value="2"/>
</dbReference>